<feature type="chain" id="PRO_5032695637" evidence="1">
    <location>
        <begin position="23"/>
        <end position="132"/>
    </location>
</feature>
<dbReference type="OrthoDB" id="7673144at2759"/>
<comment type="caution">
    <text evidence="2">The sequence shown here is derived from an EMBL/GenBank/DDBJ whole genome shotgun (WGS) entry which is preliminary data.</text>
</comment>
<evidence type="ECO:0000313" key="2">
    <source>
        <dbReference type="EMBL" id="KAF7997623.1"/>
    </source>
</evidence>
<keyword evidence="1" id="KW-0732">Signal</keyword>
<sequence>MFSAKYFAFLCGILTVIDCTFGEPDSAGIVPLPNGLAYGGIPYGSVSGMLADYPRQQLNEYNNNNYYYYPQPGQYKRSSNDQLQPQPGSQIIVTPNVRASGLSNRKNGPFQIYKLPGVIAPGVIGTLSQIGY</sequence>
<protein>
    <submittedName>
        <fullName evidence="2">Uncharacterized protein</fullName>
    </submittedName>
</protein>
<evidence type="ECO:0000256" key="1">
    <source>
        <dbReference type="SAM" id="SignalP"/>
    </source>
</evidence>
<dbReference type="AlphaFoldDB" id="A0A835CXN5"/>
<reference evidence="2 3" key="1">
    <citation type="submission" date="2020-08" db="EMBL/GenBank/DDBJ databases">
        <title>Aphidius gifuensis genome sequencing and assembly.</title>
        <authorList>
            <person name="Du Z."/>
        </authorList>
    </citation>
    <scope>NUCLEOTIDE SEQUENCE [LARGE SCALE GENOMIC DNA]</scope>
    <source>
        <strain evidence="2">YNYX2018</strain>
        <tissue evidence="2">Adults</tissue>
    </source>
</reference>
<evidence type="ECO:0000313" key="3">
    <source>
        <dbReference type="Proteomes" id="UP000639338"/>
    </source>
</evidence>
<name>A0A835CXN5_APHGI</name>
<organism evidence="2 3">
    <name type="scientific">Aphidius gifuensis</name>
    <name type="common">Parasitoid wasp</name>
    <dbReference type="NCBI Taxonomy" id="684658"/>
    <lineage>
        <taxon>Eukaryota</taxon>
        <taxon>Metazoa</taxon>
        <taxon>Ecdysozoa</taxon>
        <taxon>Arthropoda</taxon>
        <taxon>Hexapoda</taxon>
        <taxon>Insecta</taxon>
        <taxon>Pterygota</taxon>
        <taxon>Neoptera</taxon>
        <taxon>Endopterygota</taxon>
        <taxon>Hymenoptera</taxon>
        <taxon>Apocrita</taxon>
        <taxon>Ichneumonoidea</taxon>
        <taxon>Braconidae</taxon>
        <taxon>Aphidiinae</taxon>
        <taxon>Aphidius</taxon>
    </lineage>
</organism>
<feature type="signal peptide" evidence="1">
    <location>
        <begin position="1"/>
        <end position="22"/>
    </location>
</feature>
<proteinExistence type="predicted"/>
<dbReference type="Proteomes" id="UP000639338">
    <property type="component" value="Unassembled WGS sequence"/>
</dbReference>
<accession>A0A835CXN5</accession>
<dbReference type="EMBL" id="JACMRX010000001">
    <property type="protein sequence ID" value="KAF7997623.1"/>
    <property type="molecule type" value="Genomic_DNA"/>
</dbReference>
<gene>
    <name evidence="2" type="ORF">HCN44_006194</name>
</gene>
<keyword evidence="3" id="KW-1185">Reference proteome</keyword>